<comment type="caution">
    <text evidence="2">The sequence shown here is derived from an EMBL/GenBank/DDBJ whole genome shotgun (WGS) entry which is preliminary data.</text>
</comment>
<accession>A0ABN8FJ78</accession>
<evidence type="ECO:0000313" key="3">
    <source>
        <dbReference type="Proteomes" id="UP000838749"/>
    </source>
</evidence>
<dbReference type="Pfam" id="PF00704">
    <property type="entry name" value="Glyco_hydro_18"/>
    <property type="match status" value="1"/>
</dbReference>
<dbReference type="SMART" id="SM00636">
    <property type="entry name" value="Glyco_18"/>
    <property type="match status" value="1"/>
</dbReference>
<dbReference type="PROSITE" id="PS51910">
    <property type="entry name" value="GH18_2"/>
    <property type="match status" value="1"/>
</dbReference>
<evidence type="ECO:0000259" key="1">
    <source>
        <dbReference type="PROSITE" id="PS51910"/>
    </source>
</evidence>
<evidence type="ECO:0000313" key="2">
    <source>
        <dbReference type="EMBL" id="CAH1058150.1"/>
    </source>
</evidence>
<dbReference type="PANTHER" id="PTHR46066:SF2">
    <property type="entry name" value="CHITINASE DOMAIN-CONTAINING PROTEIN 1"/>
    <property type="match status" value="1"/>
</dbReference>
<protein>
    <recommendedName>
        <fullName evidence="1">GH18 domain-containing protein</fullName>
    </recommendedName>
</protein>
<name>A0ABN8FJ78_9BACL</name>
<dbReference type="InterPro" id="IPR036582">
    <property type="entry name" value="Mao_N_sf"/>
</dbReference>
<dbReference type="Gene3D" id="3.30.457.10">
    <property type="entry name" value="Copper amine oxidase-like, N-terminal domain"/>
    <property type="match status" value="1"/>
</dbReference>
<dbReference type="PANTHER" id="PTHR46066">
    <property type="entry name" value="CHITINASE DOMAIN-CONTAINING PROTEIN 1 FAMILY MEMBER"/>
    <property type="match status" value="1"/>
</dbReference>
<feature type="domain" description="GH18" evidence="1">
    <location>
        <begin position="147"/>
        <end position="437"/>
    </location>
</feature>
<gene>
    <name evidence="2" type="ORF">PAECIP111894_04323</name>
</gene>
<dbReference type="Proteomes" id="UP000838749">
    <property type="component" value="Unassembled WGS sequence"/>
</dbReference>
<dbReference type="Pfam" id="PF07833">
    <property type="entry name" value="Cu_amine_oxidN1"/>
    <property type="match status" value="1"/>
</dbReference>
<dbReference type="SUPFAM" id="SSF51445">
    <property type="entry name" value="(Trans)glycosidases"/>
    <property type="match status" value="1"/>
</dbReference>
<dbReference type="InterPro" id="IPR001223">
    <property type="entry name" value="Glyco_hydro18_cat"/>
</dbReference>
<reference evidence="2" key="1">
    <citation type="submission" date="2021-12" db="EMBL/GenBank/DDBJ databases">
        <authorList>
            <person name="Criscuolo A."/>
        </authorList>
    </citation>
    <scope>NUCLEOTIDE SEQUENCE</scope>
    <source>
        <strain evidence="2">CIP111894</strain>
    </source>
</reference>
<dbReference type="EMBL" id="CAKMAB010000029">
    <property type="protein sequence ID" value="CAH1058150.1"/>
    <property type="molecule type" value="Genomic_DNA"/>
</dbReference>
<dbReference type="InterPro" id="IPR012854">
    <property type="entry name" value="Cu_amine_oxidase-like_N"/>
</dbReference>
<proteinExistence type="predicted"/>
<keyword evidence="3" id="KW-1185">Reference proteome</keyword>
<dbReference type="InterPro" id="IPR017853">
    <property type="entry name" value="GH"/>
</dbReference>
<organism evidence="2 3">
    <name type="scientific">Paenibacillus pseudetheri</name>
    <dbReference type="NCBI Taxonomy" id="2897682"/>
    <lineage>
        <taxon>Bacteria</taxon>
        <taxon>Bacillati</taxon>
        <taxon>Bacillota</taxon>
        <taxon>Bacilli</taxon>
        <taxon>Bacillales</taxon>
        <taxon>Paenibacillaceae</taxon>
        <taxon>Paenibacillus</taxon>
    </lineage>
</organism>
<dbReference type="Gene3D" id="3.20.20.80">
    <property type="entry name" value="Glycosidases"/>
    <property type="match status" value="1"/>
</dbReference>
<dbReference type="InterPro" id="IPR011583">
    <property type="entry name" value="Chitinase_II/V-like_cat"/>
</dbReference>
<dbReference type="SUPFAM" id="SSF55383">
    <property type="entry name" value="Copper amine oxidase, domain N"/>
    <property type="match status" value="1"/>
</dbReference>
<sequence length="440" mass="47337">MVETYKEFERLHFILWKMGDLTVMNKRIGKLVLCLAISLGGTTALYQNTTQAAPAGGVSIVLDGYALPFPVEPVVMSGTTMVPFRAISEALGINVEWNQALKKITATKTDTAGTKVVTLTLGSKNAGVNGEVVKLGVAPQTIRNNTMIPLSFFGQQFGAGVAWDQATKTVSITSPKTDMYKLGFYALSSYSEISLLPSFDAVAFGWSGIDKSGQFTTTGTDFRWPQAAGDVTPESIISNAAAGGTAPYLMVFSGDTASELTKNLEDKVLQEQTITGIVDLATQKGFQGITLDLEGLGLTGDKAKVQADYNAFVKNLSQKAHAAGLKLTVILHPLNSSYKGYDYKTLGSLADDLVIMAYDYLKEKKIPEPMSLVDEGIRLALQQVSKDKLILGISVYSENETSVNSKVGLAKRYGLKGIAIWRVGLIGQPVWNEMGKSVEL</sequence>